<keyword evidence="1" id="KW-1133">Transmembrane helix</keyword>
<dbReference type="PANTHER" id="PTHR48090">
    <property type="entry name" value="UNDECAPRENYL-PHOSPHATE 4-DEOXY-4-FORMAMIDO-L-ARABINOSE TRANSFERASE-RELATED"/>
    <property type="match status" value="1"/>
</dbReference>
<name>A0ABP3XUU5_9FLAO</name>
<evidence type="ECO:0000256" key="1">
    <source>
        <dbReference type="SAM" id="Phobius"/>
    </source>
</evidence>
<reference evidence="4" key="1">
    <citation type="journal article" date="2019" name="Int. J. Syst. Evol. Microbiol.">
        <title>The Global Catalogue of Microorganisms (GCM) 10K type strain sequencing project: providing services to taxonomists for standard genome sequencing and annotation.</title>
        <authorList>
            <consortium name="The Broad Institute Genomics Platform"/>
            <consortium name="The Broad Institute Genome Sequencing Center for Infectious Disease"/>
            <person name="Wu L."/>
            <person name="Ma J."/>
        </authorList>
    </citation>
    <scope>NUCLEOTIDE SEQUENCE [LARGE SCALE GENOMIC DNA]</scope>
    <source>
        <strain evidence="4">JCM 16082</strain>
    </source>
</reference>
<feature type="transmembrane region" description="Helical" evidence="1">
    <location>
        <begin position="6"/>
        <end position="28"/>
    </location>
</feature>
<dbReference type="InterPro" id="IPR050256">
    <property type="entry name" value="Glycosyltransferase_2"/>
</dbReference>
<feature type="domain" description="Glycosyltransferase 2-like" evidence="2">
    <location>
        <begin position="42"/>
        <end position="208"/>
    </location>
</feature>
<dbReference type="SUPFAM" id="SSF53448">
    <property type="entry name" value="Nucleotide-diphospho-sugar transferases"/>
    <property type="match status" value="1"/>
</dbReference>
<keyword evidence="1" id="KW-0472">Membrane</keyword>
<dbReference type="Proteomes" id="UP001500507">
    <property type="component" value="Unassembled WGS sequence"/>
</dbReference>
<feature type="transmembrane region" description="Helical" evidence="1">
    <location>
        <begin position="305"/>
        <end position="324"/>
    </location>
</feature>
<comment type="caution">
    <text evidence="3">The sequence shown here is derived from an EMBL/GenBank/DDBJ whole genome shotgun (WGS) entry which is preliminary data.</text>
</comment>
<feature type="transmembrane region" description="Helical" evidence="1">
    <location>
        <begin position="279"/>
        <end position="299"/>
    </location>
</feature>
<organism evidence="3 4">
    <name type="scientific">Gangjinia marincola</name>
    <dbReference type="NCBI Taxonomy" id="578463"/>
    <lineage>
        <taxon>Bacteria</taxon>
        <taxon>Pseudomonadati</taxon>
        <taxon>Bacteroidota</taxon>
        <taxon>Flavobacteriia</taxon>
        <taxon>Flavobacteriales</taxon>
        <taxon>Flavobacteriaceae</taxon>
        <taxon>Gangjinia</taxon>
    </lineage>
</organism>
<feature type="transmembrane region" description="Helical" evidence="1">
    <location>
        <begin position="336"/>
        <end position="360"/>
    </location>
</feature>
<gene>
    <name evidence="3" type="ORF">GCM10009117_23160</name>
</gene>
<dbReference type="Pfam" id="PF00535">
    <property type="entry name" value="Glycos_transf_2"/>
    <property type="match status" value="1"/>
</dbReference>
<dbReference type="EMBL" id="BAAAFG010000016">
    <property type="protein sequence ID" value="GAA0873169.1"/>
    <property type="molecule type" value="Genomic_DNA"/>
</dbReference>
<accession>A0ABP3XUU5</accession>
<proteinExistence type="predicted"/>
<dbReference type="InterPro" id="IPR029044">
    <property type="entry name" value="Nucleotide-diphossugar_trans"/>
</dbReference>
<sequence length="367" mass="42768">MSEVIFWLFAALIAINCIYYLSFFKLAFHRNPEPRDQSFGVSIVICAKNEVDALQGLLPKLLQQDYPNFQVVLINDSSNDGTLEVMQRFADQDNRVDIVDVKNNEAFWGNKKYALTLGIKKTRYNHLLFIDADCQPFSDQWIGEMMGQFSERKDIILGYGAYHKKSSFLNKLIRFETLLTATQYLNYSLWGNPYMGVGRNLAYKKELFFENNGFVNHIKLKSGDDDLFINEVAKGSNTAICISPQSFTYSIPKVKYVDWIRQKRRHVSTAVKYKRRDKFLLSLFYISQLSFWIALPLLFLFSPSYLSWFFIVFSIRLVIQWSSMGSIAKKLKEQDLIVFLPFLELILIIHQLLIFSANIVSKPTYWK</sequence>
<evidence type="ECO:0000313" key="4">
    <source>
        <dbReference type="Proteomes" id="UP001500507"/>
    </source>
</evidence>
<keyword evidence="4" id="KW-1185">Reference proteome</keyword>
<keyword evidence="1" id="KW-0812">Transmembrane</keyword>
<evidence type="ECO:0000259" key="2">
    <source>
        <dbReference type="Pfam" id="PF00535"/>
    </source>
</evidence>
<dbReference type="Gene3D" id="3.90.550.10">
    <property type="entry name" value="Spore Coat Polysaccharide Biosynthesis Protein SpsA, Chain A"/>
    <property type="match status" value="1"/>
</dbReference>
<dbReference type="InterPro" id="IPR001173">
    <property type="entry name" value="Glyco_trans_2-like"/>
</dbReference>
<dbReference type="RefSeq" id="WP_343767806.1">
    <property type="nucleotide sequence ID" value="NZ_BAAAFG010000016.1"/>
</dbReference>
<protein>
    <submittedName>
        <fullName evidence="3">Glycosyltransferase</fullName>
    </submittedName>
</protein>
<evidence type="ECO:0000313" key="3">
    <source>
        <dbReference type="EMBL" id="GAA0873169.1"/>
    </source>
</evidence>
<dbReference type="PANTHER" id="PTHR48090:SF6">
    <property type="entry name" value="SLR5056 PROTEIN"/>
    <property type="match status" value="1"/>
</dbReference>